<evidence type="ECO:0000313" key="1">
    <source>
        <dbReference type="EMBL" id="SFB06207.1"/>
    </source>
</evidence>
<gene>
    <name evidence="1" type="ORF">SAMN04489723_10425</name>
</gene>
<dbReference type="AlphaFoldDB" id="A0A1I0XZZ8"/>
<evidence type="ECO:0008006" key="3">
    <source>
        <dbReference type="Google" id="ProtNLM"/>
    </source>
</evidence>
<dbReference type="STRING" id="237018.SAMN04489723_10425"/>
<dbReference type="Proteomes" id="UP000198790">
    <property type="component" value="Unassembled WGS sequence"/>
</dbReference>
<dbReference type="InterPro" id="IPR016776">
    <property type="entry name" value="ApeP-like_dehydratase"/>
</dbReference>
<organism evidence="1 2">
    <name type="scientific">Algoriphagus aquimarinus</name>
    <dbReference type="NCBI Taxonomy" id="237018"/>
    <lineage>
        <taxon>Bacteria</taxon>
        <taxon>Pseudomonadati</taxon>
        <taxon>Bacteroidota</taxon>
        <taxon>Cytophagia</taxon>
        <taxon>Cytophagales</taxon>
        <taxon>Cyclobacteriaceae</taxon>
        <taxon>Algoriphagus</taxon>
    </lineage>
</organism>
<dbReference type="Pfam" id="PF22817">
    <property type="entry name" value="ApeP-like"/>
    <property type="match status" value="1"/>
</dbReference>
<dbReference type="RefSeq" id="WP_092895370.1">
    <property type="nucleotide sequence ID" value="NZ_FOKK01000004.1"/>
</dbReference>
<keyword evidence="2" id="KW-1185">Reference proteome</keyword>
<proteinExistence type="predicted"/>
<reference evidence="1 2" key="1">
    <citation type="submission" date="2016-10" db="EMBL/GenBank/DDBJ databases">
        <authorList>
            <person name="de Groot N.N."/>
        </authorList>
    </citation>
    <scope>NUCLEOTIDE SEQUENCE [LARGE SCALE GENOMIC DNA]</scope>
    <source>
        <strain evidence="1 2">DSM 23399</strain>
    </source>
</reference>
<dbReference type="Gene3D" id="3.10.129.10">
    <property type="entry name" value="Hotdog Thioesterase"/>
    <property type="match status" value="1"/>
</dbReference>
<dbReference type="SUPFAM" id="SSF54637">
    <property type="entry name" value="Thioesterase/thiol ester dehydrase-isomerase"/>
    <property type="match status" value="1"/>
</dbReference>
<protein>
    <recommendedName>
        <fullName evidence="3">3-hydroxyacyl-ACP dehydratase</fullName>
    </recommendedName>
</protein>
<name>A0A1I0XZZ8_9BACT</name>
<accession>A0A1I0XZZ8</accession>
<evidence type="ECO:0000313" key="2">
    <source>
        <dbReference type="Proteomes" id="UP000198790"/>
    </source>
</evidence>
<dbReference type="OrthoDB" id="826697at2"/>
<dbReference type="InterPro" id="IPR029069">
    <property type="entry name" value="HotDog_dom_sf"/>
</dbReference>
<sequence>MISTEELQKIPVTTLIPQRAPMVMISRVIAYSKGEIQTELDIESENIFVSKDQFSESGMLENIAQTAAAMVGIEAREKGGEVPLGFIGGINKVKVAGFAAATNTINTKIEVLQEVFNITLIRGKCFILDELLLECEMKIVINP</sequence>
<dbReference type="EMBL" id="FOKK01000004">
    <property type="protein sequence ID" value="SFB06207.1"/>
    <property type="molecule type" value="Genomic_DNA"/>
</dbReference>